<proteinExistence type="predicted"/>
<dbReference type="PANTHER" id="PTHR42840:SF7">
    <property type="entry name" value="BINDING ROSSMANN FOLD OXIDOREDUCTASE, PUTATIVE (AFU_ORTHOLOGUE AFUA_4G10190)-RELATED"/>
    <property type="match status" value="1"/>
</dbReference>
<evidence type="ECO:0000313" key="3">
    <source>
        <dbReference type="Proteomes" id="UP001583186"/>
    </source>
</evidence>
<accession>A0ABR3YYT2</accession>
<dbReference type="Proteomes" id="UP001583186">
    <property type="component" value="Unassembled WGS sequence"/>
</dbReference>
<protein>
    <recommendedName>
        <fullName evidence="1">Gfo/Idh/MocA-like oxidoreductase N-terminal domain-containing protein</fullName>
    </recommendedName>
</protein>
<dbReference type="EMBL" id="JAWCUI010000040">
    <property type="protein sequence ID" value="KAL1893052.1"/>
    <property type="molecule type" value="Genomic_DNA"/>
</dbReference>
<organism evidence="2 3">
    <name type="scientific">Sporothrix stenoceras</name>
    <dbReference type="NCBI Taxonomy" id="5173"/>
    <lineage>
        <taxon>Eukaryota</taxon>
        <taxon>Fungi</taxon>
        <taxon>Dikarya</taxon>
        <taxon>Ascomycota</taxon>
        <taxon>Pezizomycotina</taxon>
        <taxon>Sordariomycetes</taxon>
        <taxon>Sordariomycetidae</taxon>
        <taxon>Ophiostomatales</taxon>
        <taxon>Ophiostomataceae</taxon>
        <taxon>Sporothrix</taxon>
    </lineage>
</organism>
<gene>
    <name evidence="2" type="ORF">Sste5346_006733</name>
</gene>
<dbReference type="Pfam" id="PF01408">
    <property type="entry name" value="GFO_IDH_MocA"/>
    <property type="match status" value="1"/>
</dbReference>
<dbReference type="Gene3D" id="3.30.360.10">
    <property type="entry name" value="Dihydrodipicolinate Reductase, domain 2"/>
    <property type="match status" value="1"/>
</dbReference>
<name>A0ABR3YYT2_9PEZI</name>
<evidence type="ECO:0000313" key="2">
    <source>
        <dbReference type="EMBL" id="KAL1893052.1"/>
    </source>
</evidence>
<sequence length="386" mass="41918">MASTTSSPSRVIRVGIIGCGEIAQVVHIPTLNFLADKFRVTYLCDVAAGARETCADRVVQGTEGKRPVTTASAEELCASPEVDAVLIANADAYHVEHGLLALAQNKHVLIEKPAALCFRDIDRLIEAEKQASGGARVFVGTMRRYATAFEDAVKEVGGFDHVHYARVRDIIGPNALGVSQSGTFPRAFQAGDVSAADSDDRAARELDIQTQALSNEFGVPLNDASKRMLRVLGALGTHSLSAMRELLGMPKSVAGAALTLPGIFAVLFRYETFAVTYESGLSGVPTFDANIEVYSANKIVRVNFDTPYVKGLPVTLTIRERVEDEGVAEPYYQERTIRKTYTDPYTLEMLEFYEVVANGKTPKTSAVDSRNDLELFKIILQAGYKA</sequence>
<dbReference type="Gene3D" id="3.40.50.720">
    <property type="entry name" value="NAD(P)-binding Rossmann-like Domain"/>
    <property type="match status" value="1"/>
</dbReference>
<dbReference type="InterPro" id="IPR000683">
    <property type="entry name" value="Gfo/Idh/MocA-like_OxRdtase_N"/>
</dbReference>
<comment type="caution">
    <text evidence="2">The sequence shown here is derived from an EMBL/GenBank/DDBJ whole genome shotgun (WGS) entry which is preliminary data.</text>
</comment>
<dbReference type="PANTHER" id="PTHR42840">
    <property type="entry name" value="NAD(P)-BINDING ROSSMANN-FOLD SUPERFAMILY PROTEIN-RELATED"/>
    <property type="match status" value="1"/>
</dbReference>
<evidence type="ECO:0000259" key="1">
    <source>
        <dbReference type="Pfam" id="PF01408"/>
    </source>
</evidence>
<dbReference type="SUPFAM" id="SSF51735">
    <property type="entry name" value="NAD(P)-binding Rossmann-fold domains"/>
    <property type="match status" value="1"/>
</dbReference>
<reference evidence="2 3" key="1">
    <citation type="journal article" date="2024" name="IMA Fungus">
        <title>IMA Genome - F19 : A genome assembly and annotation guide to empower mycologists, including annotated draft genome sequences of Ceratocystis pirilliformis, Diaporthe australafricana, Fusarium ophioides, Paecilomyces lecythidis, and Sporothrix stenoceras.</title>
        <authorList>
            <person name="Aylward J."/>
            <person name="Wilson A.M."/>
            <person name="Visagie C.M."/>
            <person name="Spraker J."/>
            <person name="Barnes I."/>
            <person name="Buitendag C."/>
            <person name="Ceriani C."/>
            <person name="Del Mar Angel L."/>
            <person name="du Plessis D."/>
            <person name="Fuchs T."/>
            <person name="Gasser K."/>
            <person name="Kramer D."/>
            <person name="Li W."/>
            <person name="Munsamy K."/>
            <person name="Piso A."/>
            <person name="Price J.L."/>
            <person name="Sonnekus B."/>
            <person name="Thomas C."/>
            <person name="van der Nest A."/>
            <person name="van Dijk A."/>
            <person name="van Heerden A."/>
            <person name="van Vuuren N."/>
            <person name="Yilmaz N."/>
            <person name="Duong T.A."/>
            <person name="van der Merwe N.A."/>
            <person name="Wingfield M.J."/>
            <person name="Wingfield B.D."/>
        </authorList>
    </citation>
    <scope>NUCLEOTIDE SEQUENCE [LARGE SCALE GENOMIC DNA]</scope>
    <source>
        <strain evidence="2 3">CMW 5346</strain>
    </source>
</reference>
<keyword evidence="3" id="KW-1185">Reference proteome</keyword>
<dbReference type="InterPro" id="IPR036291">
    <property type="entry name" value="NAD(P)-bd_dom_sf"/>
</dbReference>
<feature type="domain" description="Gfo/Idh/MocA-like oxidoreductase N-terminal" evidence="1">
    <location>
        <begin position="12"/>
        <end position="132"/>
    </location>
</feature>